<sequence length="230" mass="26177">MKSLKLMYLSALTCFVGCADLQDVMPGMSYSDRTLLEGIQACASYSMEKAVADLDGQKLGDKFWGSKAEELDEFETILTKLKKEEELKEVRALLNETISTVLKQEAVSFNKQIVTLHVVEDPEVLMESSNRAITDYYMGNLKVQGQVGDVILKVMQANGAQEKFLKLKQIYNDIPYLEDQFDLALHSQLSSFLLAEITERMAHHEQELRRNPLLRKTKILKKTFADYDPV</sequence>
<name>A6DKW1_9BACT</name>
<evidence type="ECO:0000313" key="1">
    <source>
        <dbReference type="EMBL" id="EDM27563.1"/>
    </source>
</evidence>
<protein>
    <submittedName>
        <fullName evidence="1">Uncharacterized protein</fullName>
    </submittedName>
</protein>
<dbReference type="InterPro" id="IPR025245">
    <property type="entry name" value="DUF4197"/>
</dbReference>
<organism evidence="1 2">
    <name type="scientific">Lentisphaera araneosa HTCC2155</name>
    <dbReference type="NCBI Taxonomy" id="313628"/>
    <lineage>
        <taxon>Bacteria</taxon>
        <taxon>Pseudomonadati</taxon>
        <taxon>Lentisphaerota</taxon>
        <taxon>Lentisphaeria</taxon>
        <taxon>Lentisphaerales</taxon>
        <taxon>Lentisphaeraceae</taxon>
        <taxon>Lentisphaera</taxon>
    </lineage>
</organism>
<reference evidence="1 2" key="1">
    <citation type="journal article" date="2010" name="J. Bacteriol.">
        <title>Genome sequence of Lentisphaera araneosa HTCC2155T, the type species of the order Lentisphaerales in the phylum Lentisphaerae.</title>
        <authorList>
            <person name="Thrash J.C."/>
            <person name="Cho J.C."/>
            <person name="Vergin K.L."/>
            <person name="Morris R.M."/>
            <person name="Giovannoni S.J."/>
        </authorList>
    </citation>
    <scope>NUCLEOTIDE SEQUENCE [LARGE SCALE GENOMIC DNA]</scope>
    <source>
        <strain evidence="1 2">HTCC2155</strain>
    </source>
</reference>
<dbReference type="STRING" id="313628.LNTAR_20193"/>
<keyword evidence="2" id="KW-1185">Reference proteome</keyword>
<dbReference type="Pfam" id="PF13852">
    <property type="entry name" value="DUF4197"/>
    <property type="match status" value="1"/>
</dbReference>
<comment type="caution">
    <text evidence="1">The sequence shown here is derived from an EMBL/GenBank/DDBJ whole genome shotgun (WGS) entry which is preliminary data.</text>
</comment>
<dbReference type="OrthoDB" id="5292580at2"/>
<evidence type="ECO:0000313" key="2">
    <source>
        <dbReference type="Proteomes" id="UP000004947"/>
    </source>
</evidence>
<dbReference type="Proteomes" id="UP000004947">
    <property type="component" value="Unassembled WGS sequence"/>
</dbReference>
<dbReference type="EMBL" id="ABCK01000008">
    <property type="protein sequence ID" value="EDM27563.1"/>
    <property type="molecule type" value="Genomic_DNA"/>
</dbReference>
<gene>
    <name evidence="1" type="ORF">LNTAR_20193</name>
</gene>
<dbReference type="AlphaFoldDB" id="A6DKW1"/>
<dbReference type="RefSeq" id="WP_007278523.1">
    <property type="nucleotide sequence ID" value="NZ_ABCK01000008.1"/>
</dbReference>
<accession>A6DKW1</accession>
<proteinExistence type="predicted"/>